<evidence type="ECO:0000256" key="3">
    <source>
        <dbReference type="ARBA" id="ARBA00022840"/>
    </source>
</evidence>
<name>F5YK27_TREPZ</name>
<dbReference type="STRING" id="545694.TREPR_0659"/>
<keyword evidence="3 5" id="KW-0067">ATP-binding</keyword>
<dbReference type="InterPro" id="IPR017871">
    <property type="entry name" value="ABC_transporter-like_CS"/>
</dbReference>
<dbReference type="GO" id="GO:0140359">
    <property type="term" value="F:ABC-type transporter activity"/>
    <property type="evidence" value="ECO:0007669"/>
    <property type="project" value="UniProtKB-ARBA"/>
</dbReference>
<evidence type="ECO:0000259" key="4">
    <source>
        <dbReference type="PROSITE" id="PS50893"/>
    </source>
</evidence>
<dbReference type="Gene3D" id="2.40.50.100">
    <property type="match status" value="1"/>
</dbReference>
<organism evidence="5 6">
    <name type="scientific">Treponema primitia (strain ATCC BAA-887 / DSM 12427 / ZAS-2)</name>
    <dbReference type="NCBI Taxonomy" id="545694"/>
    <lineage>
        <taxon>Bacteria</taxon>
        <taxon>Pseudomonadati</taxon>
        <taxon>Spirochaetota</taxon>
        <taxon>Spirochaetia</taxon>
        <taxon>Spirochaetales</taxon>
        <taxon>Treponemataceae</taxon>
        <taxon>Treponema</taxon>
    </lineage>
</organism>
<dbReference type="GO" id="GO:0005524">
    <property type="term" value="F:ATP binding"/>
    <property type="evidence" value="ECO:0007669"/>
    <property type="project" value="UniProtKB-KW"/>
</dbReference>
<dbReference type="PANTHER" id="PTHR42781:SF4">
    <property type="entry name" value="SPERMIDINE_PUTRESCINE IMPORT ATP-BINDING PROTEIN POTA"/>
    <property type="match status" value="1"/>
</dbReference>
<protein>
    <submittedName>
        <fullName evidence="5">Spermidine/putrescine ABC transporter ATP-binding subunit</fullName>
    </submittedName>
</protein>
<evidence type="ECO:0000256" key="2">
    <source>
        <dbReference type="ARBA" id="ARBA00022741"/>
    </source>
</evidence>
<dbReference type="PROSITE" id="PS50893">
    <property type="entry name" value="ABC_TRANSPORTER_2"/>
    <property type="match status" value="1"/>
</dbReference>
<dbReference type="AlphaFoldDB" id="F5YK27"/>
<dbReference type="SUPFAM" id="SSF50331">
    <property type="entry name" value="MOP-like"/>
    <property type="match status" value="1"/>
</dbReference>
<dbReference type="InterPro" id="IPR003439">
    <property type="entry name" value="ABC_transporter-like_ATP-bd"/>
</dbReference>
<dbReference type="HOGENOM" id="CLU_000604_1_1_12"/>
<dbReference type="PANTHER" id="PTHR42781">
    <property type="entry name" value="SPERMIDINE/PUTRESCINE IMPORT ATP-BINDING PROTEIN POTA"/>
    <property type="match status" value="1"/>
</dbReference>
<dbReference type="GO" id="GO:0043190">
    <property type="term" value="C:ATP-binding cassette (ABC) transporter complex"/>
    <property type="evidence" value="ECO:0007669"/>
    <property type="project" value="InterPro"/>
</dbReference>
<dbReference type="Gene3D" id="3.40.50.300">
    <property type="entry name" value="P-loop containing nucleotide triphosphate hydrolases"/>
    <property type="match status" value="1"/>
</dbReference>
<dbReference type="InterPro" id="IPR003593">
    <property type="entry name" value="AAA+_ATPase"/>
</dbReference>
<dbReference type="KEGG" id="tpi:TREPR_0659"/>
<sequence length="354" mass="39576">MGESDILLKISDAVKIFDDHTVINHVNLDLERGKFITFLGPSGCGKTTLLRMIAGFYHLDSGAILLNGKDIAPLPPQKRNTPMVFQEYALFPHMTVHENIAYGLRNRKVPKTEIATRVRSVLELVNLTGLEKRFPNQMSGGQQQRVAIARAMVNNSELLLLDEPLSNLDAKLRESVRVELRMIQQKMKITMLYVTHDQQEALSMSDKILVLNHGTVQQYGTPREIYFSPRTKFVADFIGTTNFISGQNEPVNGAAAFSYCGQKVIGDLNSTETGTITFSIRPESIRLSTQAVPGEVSLPCDVEHSMFLGEKVRYFLRDEADKEWIVDAFDTGTEALRGSVFMTWTAGKPHLVAE</sequence>
<dbReference type="SUPFAM" id="SSF52540">
    <property type="entry name" value="P-loop containing nucleoside triphosphate hydrolases"/>
    <property type="match status" value="1"/>
</dbReference>
<dbReference type="InterPro" id="IPR027417">
    <property type="entry name" value="P-loop_NTPase"/>
</dbReference>
<evidence type="ECO:0000313" key="5">
    <source>
        <dbReference type="EMBL" id="AEF86253.1"/>
    </source>
</evidence>
<keyword evidence="2" id="KW-0547">Nucleotide-binding</keyword>
<dbReference type="GO" id="GO:0016887">
    <property type="term" value="F:ATP hydrolysis activity"/>
    <property type="evidence" value="ECO:0007669"/>
    <property type="project" value="InterPro"/>
</dbReference>
<evidence type="ECO:0000256" key="1">
    <source>
        <dbReference type="ARBA" id="ARBA00022448"/>
    </source>
</evidence>
<dbReference type="PROSITE" id="PS00211">
    <property type="entry name" value="ABC_TRANSPORTER_1"/>
    <property type="match status" value="1"/>
</dbReference>
<dbReference type="RefSeq" id="WP_015709369.1">
    <property type="nucleotide sequence ID" value="NC_015578.1"/>
</dbReference>
<dbReference type="InterPro" id="IPR013611">
    <property type="entry name" value="Transp-assoc_OB_typ2"/>
</dbReference>
<evidence type="ECO:0000313" key="6">
    <source>
        <dbReference type="Proteomes" id="UP000009223"/>
    </source>
</evidence>
<reference evidence="6" key="1">
    <citation type="submission" date="2009-12" db="EMBL/GenBank/DDBJ databases">
        <title>Complete sequence of Treponema primitia strain ZAS-2.</title>
        <authorList>
            <person name="Tetu S.G."/>
            <person name="Matson E."/>
            <person name="Ren Q."/>
            <person name="Seshadri R."/>
            <person name="Elbourne L."/>
            <person name="Hassan K.A."/>
            <person name="Durkin A."/>
            <person name="Radune D."/>
            <person name="Mohamoud Y."/>
            <person name="Shay R."/>
            <person name="Jin S."/>
            <person name="Zhang X."/>
            <person name="Lucey K."/>
            <person name="Ballor N.R."/>
            <person name="Ottesen E."/>
            <person name="Rosenthal R."/>
            <person name="Allen A."/>
            <person name="Leadbetter J.R."/>
            <person name="Paulsen I.T."/>
        </authorList>
    </citation>
    <scope>NUCLEOTIDE SEQUENCE [LARGE SCALE GENOMIC DNA]</scope>
    <source>
        <strain evidence="6">ATCC BAA-887 / DSM 12427 / ZAS-2</strain>
    </source>
</reference>
<dbReference type="InterPro" id="IPR050093">
    <property type="entry name" value="ABC_SmlMolc_Importer"/>
</dbReference>
<dbReference type="Pfam" id="PF00005">
    <property type="entry name" value="ABC_tran"/>
    <property type="match status" value="1"/>
</dbReference>
<accession>F5YK27</accession>
<dbReference type="eggNOG" id="COG3842">
    <property type="taxonomic scope" value="Bacteria"/>
</dbReference>
<dbReference type="Pfam" id="PF08402">
    <property type="entry name" value="TOBE_2"/>
    <property type="match status" value="1"/>
</dbReference>
<dbReference type="Proteomes" id="UP000009223">
    <property type="component" value="Chromosome"/>
</dbReference>
<gene>
    <name evidence="5" type="ordered locus">TREPR_0659</name>
</gene>
<dbReference type="InterPro" id="IPR008995">
    <property type="entry name" value="Mo/tungstate-bd_C_term_dom"/>
</dbReference>
<proteinExistence type="predicted"/>
<dbReference type="OrthoDB" id="9802264at2"/>
<dbReference type="FunFam" id="3.40.50.300:FF:000042">
    <property type="entry name" value="Maltose/maltodextrin ABC transporter, ATP-binding protein"/>
    <property type="match status" value="1"/>
</dbReference>
<reference evidence="5 6" key="2">
    <citation type="journal article" date="2011" name="ISME J.">
        <title>RNA-seq reveals cooperative metabolic interactions between two termite-gut spirochete species in co-culture.</title>
        <authorList>
            <person name="Rosenthal A.Z."/>
            <person name="Matson E.G."/>
            <person name="Eldar A."/>
            <person name="Leadbetter J.R."/>
        </authorList>
    </citation>
    <scope>NUCLEOTIDE SEQUENCE [LARGE SCALE GENOMIC DNA]</scope>
    <source>
        <strain evidence="6">ATCC BAA-887 / DSM 12427 / ZAS-2</strain>
    </source>
</reference>
<keyword evidence="6" id="KW-1185">Reference proteome</keyword>
<dbReference type="SMART" id="SM00382">
    <property type="entry name" value="AAA"/>
    <property type="match status" value="1"/>
</dbReference>
<keyword evidence="1" id="KW-0813">Transport</keyword>
<feature type="domain" description="ABC transporter" evidence="4">
    <location>
        <begin position="8"/>
        <end position="238"/>
    </location>
</feature>
<dbReference type="EMBL" id="CP001843">
    <property type="protein sequence ID" value="AEF86253.1"/>
    <property type="molecule type" value="Genomic_DNA"/>
</dbReference>